<dbReference type="OrthoDB" id="8895157at2759"/>
<evidence type="ECO:0000313" key="1">
    <source>
        <dbReference type="Proteomes" id="UP000515161"/>
    </source>
</evidence>
<accession>A0A6P8VRF3</accession>
<reference evidence="2" key="1">
    <citation type="submission" date="2025-08" db="UniProtKB">
        <authorList>
            <consortium name="RefSeq"/>
        </authorList>
    </citation>
    <scope>IDENTIFICATION</scope>
</reference>
<dbReference type="GeneID" id="117556437"/>
<dbReference type="Proteomes" id="UP000515161">
    <property type="component" value="Unplaced"/>
</dbReference>
<proteinExistence type="predicted"/>
<keyword evidence="1" id="KW-1185">Reference proteome</keyword>
<dbReference type="InParanoid" id="A0A6P8VRF3"/>
<gene>
    <name evidence="2" type="primary">LOC117556437</name>
</gene>
<evidence type="ECO:0000313" key="2">
    <source>
        <dbReference type="RefSeq" id="XP_034087653.1"/>
    </source>
</evidence>
<sequence length="245" mass="27225">MIILEFMRLTTVPLSSKFLGELDRLTDDLIRVFHTKGGAAGRKIRAVMAKTDNSADINVRRDCVLSCLSIYLNEDLDTLVKEYVAAEDLRQSVKPKPDVKRSKASLDTVQSLLSPRKSLHLKETRNLTLRGGLTYEHDIECGEAEADVAGTTMAIYTVRAESDDPDGPGGRFADVGVVLEGVEVLHNLQSINHACVMLYGLIYALNLSYPKSLKNTFEVYQKILMDLESSKLSPKVQALKLKLLR</sequence>
<dbReference type="RefSeq" id="XP_034087653.1">
    <property type="nucleotide sequence ID" value="XM_034231762.1"/>
</dbReference>
<protein>
    <submittedName>
        <fullName evidence="2">Uncharacterized protein LOC117556437</fullName>
    </submittedName>
</protein>
<name>A0A6P8VRF3_GYMAC</name>
<organism evidence="1 2">
    <name type="scientific">Gymnodraco acuticeps</name>
    <name type="common">Antarctic dragonfish</name>
    <dbReference type="NCBI Taxonomy" id="8218"/>
    <lineage>
        <taxon>Eukaryota</taxon>
        <taxon>Metazoa</taxon>
        <taxon>Chordata</taxon>
        <taxon>Craniata</taxon>
        <taxon>Vertebrata</taxon>
        <taxon>Euteleostomi</taxon>
        <taxon>Actinopterygii</taxon>
        <taxon>Neopterygii</taxon>
        <taxon>Teleostei</taxon>
        <taxon>Neoteleostei</taxon>
        <taxon>Acanthomorphata</taxon>
        <taxon>Eupercaria</taxon>
        <taxon>Perciformes</taxon>
        <taxon>Notothenioidei</taxon>
        <taxon>Bathydraconidae</taxon>
        <taxon>Gymnodraco</taxon>
    </lineage>
</organism>
<dbReference type="PANTHER" id="PTHR31025">
    <property type="entry name" value="SI:CH211-196P9.1-RELATED"/>
    <property type="match status" value="1"/>
</dbReference>
<dbReference type="AlphaFoldDB" id="A0A6P8VRF3"/>
<dbReference type="KEGG" id="gacu:117556437"/>
<dbReference type="PANTHER" id="PTHR31025:SF27">
    <property type="entry name" value="SI:CH211-193K19.2-RELATED"/>
    <property type="match status" value="1"/>
</dbReference>